<reference evidence="5 6" key="1">
    <citation type="submission" date="2018-03" db="EMBL/GenBank/DDBJ databases">
        <title>Genomic Encyclopedia of Archaeal and Bacterial Type Strains, Phase II (KMG-II): from individual species to whole genera.</title>
        <authorList>
            <person name="Goeker M."/>
        </authorList>
    </citation>
    <scope>NUCLEOTIDE SEQUENCE [LARGE SCALE GENOMIC DNA]</scope>
    <source>
        <strain evidence="5 6">DSM 29318</strain>
    </source>
</reference>
<feature type="chain" id="PRO_5015616433" evidence="4">
    <location>
        <begin position="25"/>
        <end position="413"/>
    </location>
</feature>
<evidence type="ECO:0000256" key="2">
    <source>
        <dbReference type="ARBA" id="ARBA00022448"/>
    </source>
</evidence>
<evidence type="ECO:0000313" key="6">
    <source>
        <dbReference type="Proteomes" id="UP000238801"/>
    </source>
</evidence>
<keyword evidence="6" id="KW-1185">Reference proteome</keyword>
<dbReference type="PANTHER" id="PTHR30061">
    <property type="entry name" value="MALTOSE-BINDING PERIPLASMIC PROTEIN"/>
    <property type="match status" value="1"/>
</dbReference>
<dbReference type="Gene3D" id="3.40.190.10">
    <property type="entry name" value="Periplasmic binding protein-like II"/>
    <property type="match status" value="1"/>
</dbReference>
<dbReference type="GO" id="GO:0042956">
    <property type="term" value="P:maltodextrin transmembrane transport"/>
    <property type="evidence" value="ECO:0007669"/>
    <property type="project" value="TreeGrafter"/>
</dbReference>
<comment type="caution">
    <text evidence="5">The sequence shown here is derived from an EMBL/GenBank/DDBJ whole genome shotgun (WGS) entry which is preliminary data.</text>
</comment>
<dbReference type="GO" id="GO:0055052">
    <property type="term" value="C:ATP-binding cassette (ABC) transporter complex, substrate-binding subunit-containing"/>
    <property type="evidence" value="ECO:0007669"/>
    <property type="project" value="TreeGrafter"/>
</dbReference>
<dbReference type="EMBL" id="PVTT01000003">
    <property type="protein sequence ID" value="PRY92082.1"/>
    <property type="molecule type" value="Genomic_DNA"/>
</dbReference>
<name>A0A2T0WZE2_9RHOB</name>
<accession>A0A2T0WZE2</accession>
<keyword evidence="3 4" id="KW-0732">Signal</keyword>
<evidence type="ECO:0000256" key="4">
    <source>
        <dbReference type="SAM" id="SignalP"/>
    </source>
</evidence>
<feature type="signal peptide" evidence="4">
    <location>
        <begin position="1"/>
        <end position="24"/>
    </location>
</feature>
<dbReference type="SUPFAM" id="SSF53850">
    <property type="entry name" value="Periplasmic binding protein-like II"/>
    <property type="match status" value="1"/>
</dbReference>
<comment type="similarity">
    <text evidence="1">Belongs to the bacterial solute-binding protein 1 family.</text>
</comment>
<dbReference type="GO" id="GO:0015768">
    <property type="term" value="P:maltose transport"/>
    <property type="evidence" value="ECO:0007669"/>
    <property type="project" value="TreeGrafter"/>
</dbReference>
<evidence type="ECO:0000313" key="5">
    <source>
        <dbReference type="EMBL" id="PRY92082.1"/>
    </source>
</evidence>
<protein>
    <submittedName>
        <fullName evidence="5">Carbohydrate ABC transporter substrate-binding protein (CUT1 family)</fullName>
    </submittedName>
</protein>
<proteinExistence type="inferred from homology"/>
<dbReference type="RefSeq" id="WP_106161847.1">
    <property type="nucleotide sequence ID" value="NZ_PVTT01000003.1"/>
</dbReference>
<dbReference type="PANTHER" id="PTHR30061:SF50">
    <property type="entry name" value="MALTOSE_MALTODEXTRIN-BINDING PERIPLASMIC PROTEIN"/>
    <property type="match status" value="1"/>
</dbReference>
<organism evidence="5 6">
    <name type="scientific">Hasllibacter halocynthiae</name>
    <dbReference type="NCBI Taxonomy" id="595589"/>
    <lineage>
        <taxon>Bacteria</taxon>
        <taxon>Pseudomonadati</taxon>
        <taxon>Pseudomonadota</taxon>
        <taxon>Alphaproteobacteria</taxon>
        <taxon>Rhodobacterales</taxon>
        <taxon>Roseobacteraceae</taxon>
        <taxon>Hasllibacter</taxon>
    </lineage>
</organism>
<dbReference type="Proteomes" id="UP000238801">
    <property type="component" value="Unassembled WGS sequence"/>
</dbReference>
<evidence type="ECO:0000256" key="1">
    <source>
        <dbReference type="ARBA" id="ARBA00008520"/>
    </source>
</evidence>
<keyword evidence="2" id="KW-0813">Transport</keyword>
<dbReference type="Pfam" id="PF13416">
    <property type="entry name" value="SBP_bac_8"/>
    <property type="match status" value="1"/>
</dbReference>
<sequence length="413" mass="43493">MIDLPIRLLAGGFAALSAAVPATAETVRIAGFGGQDAAVVNGLITEAVGDRIAEAGIEVVYEPIEGDFSQFILNALSAGTAADLFYVDIFWADAVFRSDQAAPIADQSVADALLPNLAAAFTRDGTLLGIPKDFNSLNVNYNVDVFEEAGVDVPDADDTWAEFEEKLVAVSDALDGEVAGLCLVPDYARFGPFALATGWEPFDADGRTVLDEDFRRAFAFYTGMADSGAGVVAADVGEGWMGGCMSSEKAAVALEGGWMIAHLRDAAPSMVWNSTLMPRDPETGDRGNLIFTVAWAVNPASEVQDAAQELAAILTSPEAQQWVLEEGLAIPSRADLADNEWLQGDDVAQVASRNAFQGTGDGQVMPYEFGEYGGAWMEPINSALNAVLLGERDVDAALADAQAALDRLTGHDG</sequence>
<evidence type="ECO:0000256" key="3">
    <source>
        <dbReference type="ARBA" id="ARBA00022729"/>
    </source>
</evidence>
<dbReference type="GO" id="GO:1901982">
    <property type="term" value="F:maltose binding"/>
    <property type="evidence" value="ECO:0007669"/>
    <property type="project" value="TreeGrafter"/>
</dbReference>
<dbReference type="AlphaFoldDB" id="A0A2T0WZE2"/>
<dbReference type="InterPro" id="IPR006059">
    <property type="entry name" value="SBP"/>
</dbReference>
<gene>
    <name evidence="5" type="ORF">BCF33_2782</name>
</gene>
<dbReference type="OrthoDB" id="5897001at2"/>